<dbReference type="GeneID" id="25991370"/>
<feature type="region of interest" description="Disordered" evidence="1">
    <location>
        <begin position="1"/>
        <end position="25"/>
    </location>
</feature>
<comment type="caution">
    <text evidence="2">The sequence shown here is derived from an EMBL/GenBank/DDBJ whole genome shotgun (WGS) entry which is preliminary data.</text>
</comment>
<reference evidence="2 3" key="1">
    <citation type="journal article" date="2012" name="Eukaryot. Cell">
        <title>Draft genome sequence of CBS 2479, the standard type strain of Trichosporon asahii.</title>
        <authorList>
            <person name="Yang R.Y."/>
            <person name="Li H.T."/>
            <person name="Zhu H."/>
            <person name="Zhou G.P."/>
            <person name="Wang M."/>
            <person name="Wang L."/>
        </authorList>
    </citation>
    <scope>NUCLEOTIDE SEQUENCE [LARGE SCALE GENOMIC DNA]</scope>
    <source>
        <strain evidence="3">ATCC 90039 / CBS 2479 / JCM 2466 / KCTC 7840 / NCYC 2677 / UAMH 7654</strain>
    </source>
</reference>
<feature type="region of interest" description="Disordered" evidence="1">
    <location>
        <begin position="60"/>
        <end position="100"/>
    </location>
</feature>
<feature type="compositionally biased region" description="Polar residues" evidence="1">
    <location>
        <begin position="1"/>
        <end position="24"/>
    </location>
</feature>
<dbReference type="Proteomes" id="UP000002748">
    <property type="component" value="Unassembled WGS sequence"/>
</dbReference>
<dbReference type="VEuPathDB" id="FungiDB:A1Q1_07858"/>
<evidence type="ECO:0000313" key="2">
    <source>
        <dbReference type="EMBL" id="EJT53183.1"/>
    </source>
</evidence>
<dbReference type="AlphaFoldDB" id="J8QHS0"/>
<organism evidence="2 3">
    <name type="scientific">Trichosporon asahii var. asahii (strain ATCC 90039 / CBS 2479 / JCM 2466 / KCTC 7840 / NBRC 103889/ NCYC 2677 / UAMH 7654)</name>
    <name type="common">Yeast</name>
    <dbReference type="NCBI Taxonomy" id="1186058"/>
    <lineage>
        <taxon>Eukaryota</taxon>
        <taxon>Fungi</taxon>
        <taxon>Dikarya</taxon>
        <taxon>Basidiomycota</taxon>
        <taxon>Agaricomycotina</taxon>
        <taxon>Tremellomycetes</taxon>
        <taxon>Trichosporonales</taxon>
        <taxon>Trichosporonaceae</taxon>
        <taxon>Trichosporon</taxon>
    </lineage>
</organism>
<dbReference type="EMBL" id="ALBS01000007">
    <property type="protein sequence ID" value="EJT53183.1"/>
    <property type="molecule type" value="Genomic_DNA"/>
</dbReference>
<dbReference type="KEGG" id="tasa:A1Q1_07858"/>
<evidence type="ECO:0000313" key="3">
    <source>
        <dbReference type="Proteomes" id="UP000002748"/>
    </source>
</evidence>
<sequence length="100" mass="10604">MTSIHETPTSRAKAQDLNTSSLSSERIGIHAPSYASVMPVCDTHNPTDSARLGTPIHPEIVRTDHTPTRPLGHSGLSTAVPDPMPAPLPLALLHDPDDGQ</sequence>
<dbReference type="RefSeq" id="XP_014184279.1">
    <property type="nucleotide sequence ID" value="XM_014328804.1"/>
</dbReference>
<evidence type="ECO:0000256" key="1">
    <source>
        <dbReference type="SAM" id="MobiDB-lite"/>
    </source>
</evidence>
<proteinExistence type="predicted"/>
<dbReference type="HOGENOM" id="CLU_2308033_0_0_1"/>
<name>J8QHS0_TRIAS</name>
<protein>
    <submittedName>
        <fullName evidence="2">Uncharacterized protein</fullName>
    </submittedName>
</protein>
<gene>
    <name evidence="2" type="ORF">A1Q1_07858</name>
</gene>
<accession>J8QHS0</accession>